<evidence type="ECO:0000313" key="5">
    <source>
        <dbReference type="Proteomes" id="UP000427906"/>
    </source>
</evidence>
<sequence>MKKRWTLITAVALVFSLYIGSVPAVADQGAGGGIQWVSYEEGRQRGETENKKVFLVFNADWCRYCLQMEKETFQDPTVIAYVNRNFVPISVNSDRQQEIAAKYSVRGLPNTFFISEAGDPIANRPGYIAPDEMLKILKFIGSDSYQSMSFSAFMKKGK</sequence>
<feature type="domain" description="Thioredoxin" evidence="3">
    <location>
        <begin position="16"/>
        <end position="142"/>
    </location>
</feature>
<gene>
    <name evidence="4" type="ORF">DSCA_56190</name>
</gene>
<accession>A0A5K7YUJ3</accession>
<dbReference type="PROSITE" id="PS51352">
    <property type="entry name" value="THIOREDOXIN_2"/>
    <property type="match status" value="1"/>
</dbReference>
<dbReference type="InterPro" id="IPR051099">
    <property type="entry name" value="AGR/TXD"/>
</dbReference>
<dbReference type="InterPro" id="IPR036249">
    <property type="entry name" value="Thioredoxin-like_sf"/>
</dbReference>
<evidence type="ECO:0000256" key="1">
    <source>
        <dbReference type="ARBA" id="ARBA00022729"/>
    </source>
</evidence>
<dbReference type="KEGG" id="dalk:DSCA_56190"/>
<organism evidence="4 5">
    <name type="scientific">Desulfosarcina alkanivorans</name>
    <dbReference type="NCBI Taxonomy" id="571177"/>
    <lineage>
        <taxon>Bacteria</taxon>
        <taxon>Pseudomonadati</taxon>
        <taxon>Thermodesulfobacteriota</taxon>
        <taxon>Desulfobacteria</taxon>
        <taxon>Desulfobacterales</taxon>
        <taxon>Desulfosarcinaceae</taxon>
        <taxon>Desulfosarcina</taxon>
    </lineage>
</organism>
<proteinExistence type="predicted"/>
<dbReference type="Pfam" id="PF13098">
    <property type="entry name" value="Thioredoxin_2"/>
    <property type="match status" value="1"/>
</dbReference>
<evidence type="ECO:0000256" key="2">
    <source>
        <dbReference type="SAM" id="SignalP"/>
    </source>
</evidence>
<name>A0A5K7YUJ3_9BACT</name>
<dbReference type="OrthoDB" id="9811036at2"/>
<evidence type="ECO:0000259" key="3">
    <source>
        <dbReference type="PROSITE" id="PS51352"/>
    </source>
</evidence>
<keyword evidence="1 2" id="KW-0732">Signal</keyword>
<dbReference type="RefSeq" id="WP_155319487.1">
    <property type="nucleotide sequence ID" value="NZ_AP021874.1"/>
</dbReference>
<dbReference type="Proteomes" id="UP000427906">
    <property type="component" value="Chromosome"/>
</dbReference>
<dbReference type="SUPFAM" id="SSF52833">
    <property type="entry name" value="Thioredoxin-like"/>
    <property type="match status" value="1"/>
</dbReference>
<dbReference type="Gene3D" id="3.40.30.10">
    <property type="entry name" value="Glutaredoxin"/>
    <property type="match status" value="1"/>
</dbReference>
<reference evidence="4 5" key="1">
    <citation type="submission" date="2019-11" db="EMBL/GenBank/DDBJ databases">
        <title>Comparative genomics of hydrocarbon-degrading Desulfosarcina strains.</title>
        <authorList>
            <person name="Watanabe M."/>
            <person name="Kojima H."/>
            <person name="Fukui M."/>
        </authorList>
    </citation>
    <scope>NUCLEOTIDE SEQUENCE [LARGE SCALE GENOMIC DNA]</scope>
    <source>
        <strain evidence="4 5">PL12</strain>
    </source>
</reference>
<dbReference type="InterPro" id="IPR013766">
    <property type="entry name" value="Thioredoxin_domain"/>
</dbReference>
<protein>
    <submittedName>
        <fullName evidence="4">Thioredoxin</fullName>
    </submittedName>
</protein>
<dbReference type="PANTHER" id="PTHR15337">
    <property type="entry name" value="ANTERIOR GRADIENT PROTEIN-RELATED"/>
    <property type="match status" value="1"/>
</dbReference>
<dbReference type="PANTHER" id="PTHR15337:SF11">
    <property type="entry name" value="THIOREDOXIN DOMAIN-CONTAINING PROTEIN"/>
    <property type="match status" value="1"/>
</dbReference>
<keyword evidence="5" id="KW-1185">Reference proteome</keyword>
<dbReference type="EMBL" id="AP021874">
    <property type="protein sequence ID" value="BBO71689.1"/>
    <property type="molecule type" value="Genomic_DNA"/>
</dbReference>
<evidence type="ECO:0000313" key="4">
    <source>
        <dbReference type="EMBL" id="BBO71689.1"/>
    </source>
</evidence>
<feature type="signal peptide" evidence="2">
    <location>
        <begin position="1"/>
        <end position="26"/>
    </location>
</feature>
<feature type="chain" id="PRO_5024432552" evidence="2">
    <location>
        <begin position="27"/>
        <end position="158"/>
    </location>
</feature>
<dbReference type="AlphaFoldDB" id="A0A5K7YUJ3"/>
<dbReference type="InterPro" id="IPR012336">
    <property type="entry name" value="Thioredoxin-like_fold"/>
</dbReference>